<dbReference type="Gene3D" id="3.40.50.300">
    <property type="entry name" value="P-loop containing nucleotide triphosphate hydrolases"/>
    <property type="match status" value="1"/>
</dbReference>
<dbReference type="CTD" id="36343593"/>
<dbReference type="SMART" id="SM00382">
    <property type="entry name" value="AAA"/>
    <property type="match status" value="1"/>
</dbReference>
<dbReference type="GO" id="GO:0003677">
    <property type="term" value="F:DNA binding"/>
    <property type="evidence" value="ECO:0007669"/>
    <property type="project" value="TreeGrafter"/>
</dbReference>
<feature type="region of interest" description="Disordered" evidence="1">
    <location>
        <begin position="376"/>
        <end position="397"/>
    </location>
</feature>
<dbReference type="GO" id="GO:0005524">
    <property type="term" value="F:ATP binding"/>
    <property type="evidence" value="ECO:0007669"/>
    <property type="project" value="InterPro"/>
</dbReference>
<comment type="caution">
    <text evidence="3">The sequence shown here is derived from an EMBL/GenBank/DDBJ whole genome shotgun (WGS) entry which is preliminary data.</text>
</comment>
<dbReference type="Pfam" id="PF00004">
    <property type="entry name" value="AAA"/>
    <property type="match status" value="1"/>
</dbReference>
<accession>W6U7S2</accession>
<dbReference type="GO" id="GO:0016887">
    <property type="term" value="F:ATP hydrolysis activity"/>
    <property type="evidence" value="ECO:0007669"/>
    <property type="project" value="InterPro"/>
</dbReference>
<dbReference type="GeneID" id="36343593"/>
<evidence type="ECO:0000313" key="3">
    <source>
        <dbReference type="EMBL" id="EUB57268.1"/>
    </source>
</evidence>
<dbReference type="InterPro" id="IPR003593">
    <property type="entry name" value="AAA+_ATPase"/>
</dbReference>
<proteinExistence type="predicted"/>
<dbReference type="PANTHER" id="PTHR23389:SF21">
    <property type="entry name" value="ATPASE FAMILY AAA DOMAIN-CONTAINING PROTEIN 5"/>
    <property type="match status" value="1"/>
</dbReference>
<evidence type="ECO:0000256" key="1">
    <source>
        <dbReference type="SAM" id="MobiDB-lite"/>
    </source>
</evidence>
<reference evidence="3 4" key="1">
    <citation type="journal article" date="2013" name="Nat. Genet.">
        <title>The genome of the hydatid tapeworm Echinococcus granulosus.</title>
        <authorList>
            <person name="Zheng H."/>
            <person name="Zhang W."/>
            <person name="Zhang L."/>
            <person name="Zhang Z."/>
            <person name="Li J."/>
            <person name="Lu G."/>
            <person name="Zhu Y."/>
            <person name="Wang Y."/>
            <person name="Huang Y."/>
            <person name="Liu J."/>
            <person name="Kang H."/>
            <person name="Chen J."/>
            <person name="Wang L."/>
            <person name="Chen A."/>
            <person name="Yu S."/>
            <person name="Gao Z."/>
            <person name="Jin L."/>
            <person name="Gu W."/>
            <person name="Wang Z."/>
            <person name="Zhao L."/>
            <person name="Shi B."/>
            <person name="Wen H."/>
            <person name="Lin R."/>
            <person name="Jones M.K."/>
            <person name="Brejova B."/>
            <person name="Vinar T."/>
            <person name="Zhao G."/>
            <person name="McManus D.P."/>
            <person name="Chen Z."/>
            <person name="Zhou Y."/>
            <person name="Wang S."/>
        </authorList>
    </citation>
    <scope>NUCLEOTIDE SEQUENCE [LARGE SCALE GENOMIC DNA]</scope>
</reference>
<dbReference type="Proteomes" id="UP000019149">
    <property type="component" value="Unassembled WGS sequence"/>
</dbReference>
<feature type="compositionally biased region" description="Polar residues" evidence="1">
    <location>
        <begin position="39"/>
        <end position="54"/>
    </location>
</feature>
<dbReference type="EMBL" id="APAU02000089">
    <property type="protein sequence ID" value="EUB57268.1"/>
    <property type="molecule type" value="Genomic_DNA"/>
</dbReference>
<evidence type="ECO:0000259" key="2">
    <source>
        <dbReference type="SMART" id="SM00382"/>
    </source>
</evidence>
<evidence type="ECO:0000313" key="4">
    <source>
        <dbReference type="Proteomes" id="UP000019149"/>
    </source>
</evidence>
<sequence length="818" mass="90071">MASGNDSKVVSAVRTMDFAEFIAYLKENKEAFSDARVSPHSTTGTKRQTMQKNKATADGSSILKPKKQKSHVDGKVSTLDSFVIKVQSLRSSTADVSYDTEESASVSADNLADFAKASPMSLKTLEVASPTMSGESEDLLAFGIIRSQIDTNKRRRLSLRDDKSRLNASGLRESKRRKTCFKEENHVNGSVGAEIRSPRNPSSTGTPILNVTNGVWRSVVPSIFSNTSATSIKPTSGSSRMSRKIIESCWASRIAKPSRKDSLRSSSRPPVANSKVPKNKIDVVMMEPCPYLIFGPTGCGKTSLVYALATQYGYKVFEVNPSSCRSGREVTSQCSPVMVSQHVSTEALSASSSASDLSKVSILSSDKAMFQSRKSTLDPYSLPNKRPSSRNTSQLDSLERGASEGLKLINKSLILFDDVDVLFDADRGFWHAVGKLLQMGRRPIFFTASDPSVLRKIPVPYQTCKLLPLASSALAKPILQRICDSRGLILTDSLMLALTRRDDEDCNFDMPDCISSTAKEVVNSREFSNIRQSIESTRTSGYDLMNACNSTFHRLFSLSFAIPRISSQGPAKSTGNEFVDVFASDVEEKPLVSEEHEKQLKTSNVVKLPLPQCKKLSADVLSELFRATESQALLDMCSAVSGRNEISRGIESLPLDITSSSNLMTVFGDVCSAPLSGIDPVGISGTFACEEEWRRLLHLTTLHNLTRLEERLLSLPVDSESLSFGSYIDERSAKDYFSSVVFDKAVGTLASLRAFNEERKSGDCFFQRESALDFLPALRSIGRAESRRKSSATRRRFFHYFDQIGLRLPQDVRKFLSQ</sequence>
<organism evidence="3 4">
    <name type="scientific">Echinococcus granulosus</name>
    <name type="common">Hydatid tapeworm</name>
    <dbReference type="NCBI Taxonomy" id="6210"/>
    <lineage>
        <taxon>Eukaryota</taxon>
        <taxon>Metazoa</taxon>
        <taxon>Spiralia</taxon>
        <taxon>Lophotrochozoa</taxon>
        <taxon>Platyhelminthes</taxon>
        <taxon>Cestoda</taxon>
        <taxon>Eucestoda</taxon>
        <taxon>Cyclophyllidea</taxon>
        <taxon>Taeniidae</taxon>
        <taxon>Echinococcus</taxon>
        <taxon>Echinococcus granulosus group</taxon>
    </lineage>
</organism>
<dbReference type="GO" id="GO:0061860">
    <property type="term" value="F:DNA clamp unloader activity"/>
    <property type="evidence" value="ECO:0007669"/>
    <property type="project" value="TreeGrafter"/>
</dbReference>
<dbReference type="OMA" id="FACEEEW"/>
<dbReference type="SUPFAM" id="SSF52540">
    <property type="entry name" value="P-loop containing nucleoside triphosphate hydrolases"/>
    <property type="match status" value="1"/>
</dbReference>
<dbReference type="PANTHER" id="PTHR23389">
    <property type="entry name" value="CHROMOSOME TRANSMISSION FIDELITY FACTOR 18"/>
    <property type="match status" value="1"/>
</dbReference>
<keyword evidence="4" id="KW-1185">Reference proteome</keyword>
<dbReference type="KEGG" id="egl:EGR_07878"/>
<dbReference type="InterPro" id="IPR003959">
    <property type="entry name" value="ATPase_AAA_core"/>
</dbReference>
<dbReference type="InterPro" id="IPR027417">
    <property type="entry name" value="P-loop_NTPase"/>
</dbReference>
<dbReference type="OrthoDB" id="9996895at2759"/>
<gene>
    <name evidence="3" type="ORF">EGR_07878</name>
</gene>
<dbReference type="RefSeq" id="XP_024348464.1">
    <property type="nucleotide sequence ID" value="XM_024497127.1"/>
</dbReference>
<name>W6U7S2_ECHGR</name>
<dbReference type="STRING" id="6210.W6U7S2"/>
<feature type="domain" description="AAA+ ATPase" evidence="2">
    <location>
        <begin position="287"/>
        <end position="463"/>
    </location>
</feature>
<protein>
    <submittedName>
        <fullName evidence="3">ATPase family AAA domain-containing protein 5</fullName>
    </submittedName>
</protein>
<feature type="region of interest" description="Disordered" evidence="1">
    <location>
        <begin position="35"/>
        <end position="59"/>
    </location>
</feature>
<dbReference type="GO" id="GO:0005634">
    <property type="term" value="C:nucleus"/>
    <property type="evidence" value="ECO:0007669"/>
    <property type="project" value="TreeGrafter"/>
</dbReference>
<dbReference type="AlphaFoldDB" id="W6U7S2"/>